<proteinExistence type="predicted"/>
<dbReference type="PANTHER" id="PTHR28547">
    <property type="entry name" value="PROTEIN MMS22-LIKE"/>
    <property type="match status" value="1"/>
</dbReference>
<dbReference type="EMBL" id="JAXCGZ010020970">
    <property type="protein sequence ID" value="KAK7063028.1"/>
    <property type="molecule type" value="Genomic_DNA"/>
</dbReference>
<feature type="domain" description="Protein MMS22-like N-terminal" evidence="1">
    <location>
        <begin position="53"/>
        <end position="163"/>
    </location>
</feature>
<evidence type="ECO:0000259" key="1">
    <source>
        <dbReference type="Pfam" id="PF14910"/>
    </source>
</evidence>
<dbReference type="InterPro" id="IPR042320">
    <property type="entry name" value="MMS22-like"/>
</dbReference>
<dbReference type="GO" id="GO:0000724">
    <property type="term" value="P:double-strand break repair via homologous recombination"/>
    <property type="evidence" value="ECO:0007669"/>
    <property type="project" value="InterPro"/>
</dbReference>
<evidence type="ECO:0000313" key="2">
    <source>
        <dbReference type="EMBL" id="KAK7063028.1"/>
    </source>
</evidence>
<organism evidence="2 3">
    <name type="scientific">Halocaridina rubra</name>
    <name type="common">Hawaiian red shrimp</name>
    <dbReference type="NCBI Taxonomy" id="373956"/>
    <lineage>
        <taxon>Eukaryota</taxon>
        <taxon>Metazoa</taxon>
        <taxon>Ecdysozoa</taxon>
        <taxon>Arthropoda</taxon>
        <taxon>Crustacea</taxon>
        <taxon>Multicrustacea</taxon>
        <taxon>Malacostraca</taxon>
        <taxon>Eumalacostraca</taxon>
        <taxon>Eucarida</taxon>
        <taxon>Decapoda</taxon>
        <taxon>Pleocyemata</taxon>
        <taxon>Caridea</taxon>
        <taxon>Atyoidea</taxon>
        <taxon>Atyidae</taxon>
        <taxon>Halocaridina</taxon>
    </lineage>
</organism>
<keyword evidence="3" id="KW-1185">Reference proteome</keyword>
<name>A0AAN8WJ15_HALRR</name>
<sequence length="170" mass="19668">SFWELVKSKLLYMLKLCSDSGSLASSSSSESQSENTQYSCLHYPPPFLKNIKLPHVWWILTSFSRLYTYDCLGKEVLPKSVGIKGETKLLRTLIRLSVGEQRINQAVTEVELRFYMRCCLKLHHLWGGERNSEWVSLLWDYFSKHLDSSFLLPAAGLDGLACLRYEIFYD</sequence>
<dbReference type="AlphaFoldDB" id="A0AAN8WJ15"/>
<gene>
    <name evidence="2" type="ORF">SK128_027970</name>
</gene>
<dbReference type="Pfam" id="PF14910">
    <property type="entry name" value="MMS22L_N"/>
    <property type="match status" value="1"/>
</dbReference>
<dbReference type="PANTHER" id="PTHR28547:SF1">
    <property type="entry name" value="PROTEIN MMS22-LIKE"/>
    <property type="match status" value="1"/>
</dbReference>
<accession>A0AAN8WJ15</accession>
<dbReference type="Proteomes" id="UP001381693">
    <property type="component" value="Unassembled WGS sequence"/>
</dbReference>
<dbReference type="GO" id="GO:0043596">
    <property type="term" value="C:nuclear replication fork"/>
    <property type="evidence" value="ECO:0007669"/>
    <property type="project" value="TreeGrafter"/>
</dbReference>
<feature type="non-terminal residue" evidence="2">
    <location>
        <position position="1"/>
    </location>
</feature>
<comment type="caution">
    <text evidence="2">The sequence shown here is derived from an EMBL/GenBank/DDBJ whole genome shotgun (WGS) entry which is preliminary data.</text>
</comment>
<protein>
    <recommendedName>
        <fullName evidence="1">Protein MMS22-like N-terminal domain-containing protein</fullName>
    </recommendedName>
</protein>
<evidence type="ECO:0000313" key="3">
    <source>
        <dbReference type="Proteomes" id="UP001381693"/>
    </source>
</evidence>
<dbReference type="InterPro" id="IPR029425">
    <property type="entry name" value="MMS22L_N"/>
</dbReference>
<reference evidence="2 3" key="1">
    <citation type="submission" date="2023-11" db="EMBL/GenBank/DDBJ databases">
        <title>Halocaridina rubra genome assembly.</title>
        <authorList>
            <person name="Smith C."/>
        </authorList>
    </citation>
    <scope>NUCLEOTIDE SEQUENCE [LARGE SCALE GENOMIC DNA]</scope>
    <source>
        <strain evidence="2">EP-1</strain>
        <tissue evidence="2">Whole</tissue>
    </source>
</reference>
<dbReference type="GO" id="GO:0031297">
    <property type="term" value="P:replication fork processing"/>
    <property type="evidence" value="ECO:0007669"/>
    <property type="project" value="InterPro"/>
</dbReference>